<dbReference type="SMART" id="SM00855">
    <property type="entry name" value="PGAM"/>
    <property type="match status" value="1"/>
</dbReference>
<feature type="binding site" evidence="5">
    <location>
        <begin position="85"/>
        <end position="88"/>
    </location>
    <ligand>
        <name>substrate</name>
    </ligand>
</feature>
<feature type="active site" description="Tele-phosphohistidine intermediate" evidence="5">
    <location>
        <position position="9"/>
    </location>
</feature>
<dbReference type="NCBIfam" id="TIGR01258">
    <property type="entry name" value="pgm_1"/>
    <property type="match status" value="2"/>
</dbReference>
<comment type="function">
    <text evidence="5 6">Catalyzes the interconversion of 2-phosphoglycerate and 3-phosphoglycerate.</text>
</comment>
<dbReference type="SUPFAM" id="SSF53254">
    <property type="entry name" value="Phosphoglycerate mutase-like"/>
    <property type="match status" value="1"/>
</dbReference>
<dbReference type="EC" id="5.4.2.11" evidence="5 6"/>
<keyword evidence="3 5" id="KW-0324">Glycolysis</keyword>
<dbReference type="Gene3D" id="3.40.50.1240">
    <property type="entry name" value="Phosphoglycerate mutase-like"/>
    <property type="match status" value="1"/>
</dbReference>
<dbReference type="RefSeq" id="WP_211422028.1">
    <property type="nucleotide sequence ID" value="NZ_CP072642.1"/>
</dbReference>
<feature type="binding site" evidence="5">
    <location>
        <begin position="21"/>
        <end position="22"/>
    </location>
    <ligand>
        <name>substrate</name>
    </ligand>
</feature>
<name>A0ABX8B0P5_9BACT</name>
<evidence type="ECO:0000256" key="6">
    <source>
        <dbReference type="RuleBase" id="RU004512"/>
    </source>
</evidence>
<organism evidence="7 8">
    <name type="scientific">Chloracidobacterium sp. N</name>
    <dbReference type="NCBI Taxonomy" id="2821540"/>
    <lineage>
        <taxon>Bacteria</taxon>
        <taxon>Pseudomonadati</taxon>
        <taxon>Acidobacteriota</taxon>
        <taxon>Terriglobia</taxon>
        <taxon>Terriglobales</taxon>
        <taxon>Acidobacteriaceae</taxon>
        <taxon>Chloracidobacterium</taxon>
        <taxon>Chloracidobacterium aggregatum</taxon>
    </lineage>
</organism>
<dbReference type="InterPro" id="IPR001345">
    <property type="entry name" value="PG/BPGM_mutase_AS"/>
</dbReference>
<evidence type="ECO:0000256" key="2">
    <source>
        <dbReference type="ARBA" id="ARBA00022432"/>
    </source>
</evidence>
<dbReference type="InterPro" id="IPR029033">
    <property type="entry name" value="His_PPase_superfam"/>
</dbReference>
<keyword evidence="2 5" id="KW-0312">Gluconeogenesis</keyword>
<dbReference type="InterPro" id="IPR005952">
    <property type="entry name" value="Phosphogly_mut1"/>
</dbReference>
<dbReference type="Proteomes" id="UP000677668">
    <property type="component" value="Chromosome 1"/>
</dbReference>
<accession>A0ABX8B0P5</accession>
<feature type="binding site" evidence="5">
    <location>
        <position position="96"/>
    </location>
    <ligand>
        <name>substrate</name>
    </ligand>
</feature>
<feature type="active site" description="Proton donor/acceptor" evidence="5">
    <location>
        <position position="85"/>
    </location>
</feature>
<evidence type="ECO:0000256" key="4">
    <source>
        <dbReference type="ARBA" id="ARBA00023235"/>
    </source>
</evidence>
<evidence type="ECO:0000313" key="7">
    <source>
        <dbReference type="EMBL" id="QUV93667.1"/>
    </source>
</evidence>
<feature type="binding site" evidence="5">
    <location>
        <begin position="8"/>
        <end position="15"/>
    </location>
    <ligand>
        <name>substrate</name>
    </ligand>
</feature>
<keyword evidence="8" id="KW-1185">Reference proteome</keyword>
<dbReference type="PROSITE" id="PS00175">
    <property type="entry name" value="PG_MUTASE"/>
    <property type="match status" value="1"/>
</dbReference>
<feature type="binding site" evidence="5">
    <location>
        <begin position="112"/>
        <end position="113"/>
    </location>
    <ligand>
        <name>substrate</name>
    </ligand>
</feature>
<comment type="similarity">
    <text evidence="1 5">Belongs to the phosphoglycerate mutase family. BPG-dependent PGAM subfamily.</text>
</comment>
<dbReference type="PANTHER" id="PTHR11931">
    <property type="entry name" value="PHOSPHOGLYCERATE MUTASE"/>
    <property type="match status" value="1"/>
</dbReference>
<feature type="site" description="Transition state stabilizer" evidence="5">
    <location>
        <position position="155"/>
    </location>
</feature>
<feature type="binding site" evidence="5">
    <location>
        <begin position="156"/>
        <end position="157"/>
    </location>
    <ligand>
        <name>substrate</name>
    </ligand>
</feature>
<dbReference type="EMBL" id="CP072642">
    <property type="protein sequence ID" value="QUV93667.1"/>
    <property type="molecule type" value="Genomic_DNA"/>
</dbReference>
<dbReference type="Pfam" id="PF00300">
    <property type="entry name" value="His_Phos_1"/>
    <property type="match status" value="1"/>
</dbReference>
<dbReference type="PIRSF" id="PIRSF000709">
    <property type="entry name" value="6PFK_2-Ptase"/>
    <property type="match status" value="1"/>
</dbReference>
<comment type="pathway">
    <text evidence="5 6">Carbohydrate degradation; glycolysis; pyruvate from D-glyceraldehyde 3-phosphate: step 3/5.</text>
</comment>
<gene>
    <name evidence="5" type="primary">gpmA</name>
    <name evidence="7" type="ORF">J8C05_09870</name>
</gene>
<dbReference type="HAMAP" id="MF_01039">
    <property type="entry name" value="PGAM_GpmA"/>
    <property type="match status" value="1"/>
</dbReference>
<keyword evidence="4 5" id="KW-0413">Isomerase</keyword>
<evidence type="ECO:0000256" key="1">
    <source>
        <dbReference type="ARBA" id="ARBA00006717"/>
    </source>
</evidence>
<dbReference type="CDD" id="cd07067">
    <property type="entry name" value="HP_PGM_like"/>
    <property type="match status" value="1"/>
</dbReference>
<dbReference type="InterPro" id="IPR013078">
    <property type="entry name" value="His_Pase_superF_clade-1"/>
</dbReference>
<evidence type="ECO:0000256" key="5">
    <source>
        <dbReference type="HAMAP-Rule" id="MF_01039"/>
    </source>
</evidence>
<proteinExistence type="inferred from homology"/>
<protein>
    <recommendedName>
        <fullName evidence="5 6">2,3-bisphosphoglycerate-dependent phosphoglycerate mutase</fullName>
        <shortName evidence="5">BPG-dependent PGAM</shortName>
        <shortName evidence="5">PGAM</shortName>
        <shortName evidence="5">Phosphoglyceromutase</shortName>
        <shortName evidence="5">dPGM</shortName>
        <ecNumber evidence="5 6">5.4.2.11</ecNumber>
    </recommendedName>
</protein>
<evidence type="ECO:0000313" key="8">
    <source>
        <dbReference type="Proteomes" id="UP000677668"/>
    </source>
</evidence>
<feature type="binding site" evidence="5">
    <location>
        <position position="58"/>
    </location>
    <ligand>
        <name>substrate</name>
    </ligand>
</feature>
<evidence type="ECO:0000256" key="3">
    <source>
        <dbReference type="ARBA" id="ARBA00023152"/>
    </source>
</evidence>
<sequence>MPYLVLLRHGESQWNLENRFTGWVDVPLSPRGEEEARAAGAKLAGLTFDHLFTSVLQRAIQTADLVCATAGFTNLPTTRDQALNERHYGDLQGLNKAETAQQYGEEQVKIWRRSYDVRPPNGESLADTAARVLPYYEAHILPLLRAGKNVLVVAHGNSLRALVMHLDRLSPAEVLELNIPTGAPLYYELDAEGNVLAKRYL</sequence>
<comment type="catalytic activity">
    <reaction evidence="5 6">
        <text>(2R)-2-phosphoglycerate = (2R)-3-phosphoglycerate</text>
        <dbReference type="Rhea" id="RHEA:15901"/>
        <dbReference type="ChEBI" id="CHEBI:58272"/>
        <dbReference type="ChEBI" id="CHEBI:58289"/>
        <dbReference type="EC" id="5.4.2.11"/>
    </reaction>
</comment>
<reference evidence="7 8" key="1">
    <citation type="submission" date="2021-03" db="EMBL/GenBank/DDBJ databases">
        <title>Genomic and phenotypic characterization of Chloracidobacterium isolates provides evidence for multiple species.</title>
        <authorList>
            <person name="Saini M.K."/>
            <person name="Costas A.M.G."/>
            <person name="Tank M."/>
            <person name="Bryant D.A."/>
        </authorList>
    </citation>
    <scope>NUCLEOTIDE SEQUENCE [LARGE SCALE GENOMIC DNA]</scope>
    <source>
        <strain evidence="7 8">N</strain>
    </source>
</reference>